<evidence type="ECO:0000256" key="1">
    <source>
        <dbReference type="ARBA" id="ARBA00004141"/>
    </source>
</evidence>
<reference evidence="9 10" key="1">
    <citation type="submission" date="2020-03" db="EMBL/GenBank/DDBJ databases">
        <title>Draft genome of Streptomyces sp. ventii, isolated from the Axial Seamount in the Pacific Ocean, and resequencing of the two type strains Streptomyces lonarensis strain NCL 716 and Streptomyces bohaiensis strain 11A07.</title>
        <authorList>
            <person name="Loughran R.M."/>
            <person name="Pfannmuller K.M."/>
            <person name="Wasson B.J."/>
            <person name="Deadmond M.C."/>
            <person name="Paddock B.E."/>
            <person name="Koyack M.J."/>
            <person name="Gallegos D.A."/>
            <person name="Mitchell E.A."/>
            <person name="Ushijima B."/>
            <person name="Saw J.H."/>
            <person name="Mcphail K.L."/>
            <person name="Videau P."/>
        </authorList>
    </citation>
    <scope>NUCLEOTIDE SEQUENCE [LARGE SCALE GENOMIC DNA]</scope>
    <source>
        <strain evidence="9 10">11A07</strain>
    </source>
</reference>
<feature type="transmembrane region" description="Helical" evidence="7">
    <location>
        <begin position="46"/>
        <end position="70"/>
    </location>
</feature>
<gene>
    <name evidence="9" type="ORF">HCN52_02280</name>
</gene>
<proteinExistence type="inferred from homology"/>
<evidence type="ECO:0000313" key="9">
    <source>
        <dbReference type="EMBL" id="NJQ13801.1"/>
    </source>
</evidence>
<dbReference type="PANTHER" id="PTHR31272">
    <property type="entry name" value="CYTOCHROME C-TYPE BIOGENESIS PROTEIN HI_1454-RELATED"/>
    <property type="match status" value="1"/>
</dbReference>
<evidence type="ECO:0000256" key="7">
    <source>
        <dbReference type="SAM" id="Phobius"/>
    </source>
</evidence>
<dbReference type="RefSeq" id="WP_168086630.1">
    <property type="nucleotide sequence ID" value="NZ_BHZH01000050.1"/>
</dbReference>
<accession>A0ABX1C3I7</accession>
<dbReference type="EMBL" id="JAAVJC010000008">
    <property type="protein sequence ID" value="NJQ13801.1"/>
    <property type="molecule type" value="Genomic_DNA"/>
</dbReference>
<evidence type="ECO:0000256" key="5">
    <source>
        <dbReference type="ARBA" id="ARBA00023136"/>
    </source>
</evidence>
<feature type="transmembrane region" description="Helical" evidence="7">
    <location>
        <begin position="161"/>
        <end position="182"/>
    </location>
</feature>
<evidence type="ECO:0000313" key="10">
    <source>
        <dbReference type="Proteomes" id="UP000727056"/>
    </source>
</evidence>
<feature type="compositionally biased region" description="Low complexity" evidence="6">
    <location>
        <begin position="292"/>
        <end position="302"/>
    </location>
</feature>
<feature type="transmembrane region" description="Helical" evidence="7">
    <location>
        <begin position="202"/>
        <end position="222"/>
    </location>
</feature>
<evidence type="ECO:0000256" key="6">
    <source>
        <dbReference type="SAM" id="MobiDB-lite"/>
    </source>
</evidence>
<protein>
    <submittedName>
        <fullName evidence="9">Cytochrome c biogenesis protein CcdA</fullName>
    </submittedName>
</protein>
<evidence type="ECO:0000259" key="8">
    <source>
        <dbReference type="Pfam" id="PF02683"/>
    </source>
</evidence>
<keyword evidence="5 7" id="KW-0472">Membrane</keyword>
<comment type="subcellular location">
    <subcellularLocation>
        <location evidence="1">Membrane</location>
        <topology evidence="1">Multi-pass membrane protein</topology>
    </subcellularLocation>
</comment>
<keyword evidence="3 7" id="KW-0812">Transmembrane</keyword>
<organism evidence="9 10">
    <name type="scientific">Streptomyces bohaiensis</name>
    <dbReference type="NCBI Taxonomy" id="1431344"/>
    <lineage>
        <taxon>Bacteria</taxon>
        <taxon>Bacillati</taxon>
        <taxon>Actinomycetota</taxon>
        <taxon>Actinomycetes</taxon>
        <taxon>Kitasatosporales</taxon>
        <taxon>Streptomycetaceae</taxon>
        <taxon>Streptomyces</taxon>
    </lineage>
</organism>
<keyword evidence="10" id="KW-1185">Reference proteome</keyword>
<evidence type="ECO:0000256" key="2">
    <source>
        <dbReference type="ARBA" id="ARBA00006143"/>
    </source>
</evidence>
<name>A0ABX1C3I7_9ACTN</name>
<evidence type="ECO:0000256" key="3">
    <source>
        <dbReference type="ARBA" id="ARBA00022692"/>
    </source>
</evidence>
<evidence type="ECO:0000256" key="4">
    <source>
        <dbReference type="ARBA" id="ARBA00022989"/>
    </source>
</evidence>
<comment type="caution">
    <text evidence="9">The sequence shown here is derived from an EMBL/GenBank/DDBJ whole genome shotgun (WGS) entry which is preliminary data.</text>
</comment>
<dbReference type="Pfam" id="PF02683">
    <property type="entry name" value="DsbD_TM"/>
    <property type="match status" value="1"/>
</dbReference>
<sequence length="302" mass="30359">MTDIGPAAAFAGGALALLSPCGALLLPAFFATTVGAGPRLAAHGAAFYAGLCLTLVPLGIGAGAVGATLVGHRDTMVLLASAALVATGFLHAAGFGFDPARLLPGVRALQRRTATTPTGLLRSLLLGAAGGVAGFCAGPILGAVLTLAAARGDATTAGLLLAVYAAGTVLPLLALAALWHRLGERGRRRLRGRELRLGGRRLHTTSLATGGLIAGLGVYFWATDGLLNAPDPVPTAIQTWLQYGVTRWAGPLVDVLLVLLAAAVLLAGWALRSRRRPAPAPAGDPAREHPSGAAAGAGAERR</sequence>
<feature type="region of interest" description="Disordered" evidence="6">
    <location>
        <begin position="277"/>
        <end position="302"/>
    </location>
</feature>
<keyword evidence="4 7" id="KW-1133">Transmembrane helix</keyword>
<comment type="similarity">
    <text evidence="2">Belongs to the DsbD family.</text>
</comment>
<feature type="transmembrane region" description="Helical" evidence="7">
    <location>
        <begin position="77"/>
        <end position="97"/>
    </location>
</feature>
<feature type="domain" description="Cytochrome C biogenesis protein transmembrane" evidence="8">
    <location>
        <begin position="9"/>
        <end position="181"/>
    </location>
</feature>
<dbReference type="InterPro" id="IPR051790">
    <property type="entry name" value="Cytochrome_c-biogenesis_DsbD"/>
</dbReference>
<feature type="transmembrane region" description="Helical" evidence="7">
    <location>
        <begin position="248"/>
        <end position="271"/>
    </location>
</feature>
<dbReference type="PANTHER" id="PTHR31272:SF4">
    <property type="entry name" value="CYTOCHROME C-TYPE BIOGENESIS PROTEIN HI_1454-RELATED"/>
    <property type="match status" value="1"/>
</dbReference>
<dbReference type="InterPro" id="IPR003834">
    <property type="entry name" value="Cyt_c_assmbl_TM_dom"/>
</dbReference>
<dbReference type="Proteomes" id="UP000727056">
    <property type="component" value="Unassembled WGS sequence"/>
</dbReference>